<feature type="transmembrane region" description="Helical" evidence="2">
    <location>
        <begin position="287"/>
        <end position="307"/>
    </location>
</feature>
<organism evidence="3 4">
    <name type="scientific">Daucus carota subsp. sativus</name>
    <name type="common">Carrot</name>
    <dbReference type="NCBI Taxonomy" id="79200"/>
    <lineage>
        <taxon>Eukaryota</taxon>
        <taxon>Viridiplantae</taxon>
        <taxon>Streptophyta</taxon>
        <taxon>Embryophyta</taxon>
        <taxon>Tracheophyta</taxon>
        <taxon>Spermatophyta</taxon>
        <taxon>Magnoliopsida</taxon>
        <taxon>eudicotyledons</taxon>
        <taxon>Gunneridae</taxon>
        <taxon>Pentapetalae</taxon>
        <taxon>asterids</taxon>
        <taxon>campanulids</taxon>
        <taxon>Apiales</taxon>
        <taxon>Apiaceae</taxon>
        <taxon>Apioideae</taxon>
        <taxon>Scandiceae</taxon>
        <taxon>Daucinae</taxon>
        <taxon>Daucus</taxon>
        <taxon>Daucus sect. Daucus</taxon>
    </lineage>
</organism>
<dbReference type="EMBL" id="CP093345">
    <property type="protein sequence ID" value="WOG91795.1"/>
    <property type="molecule type" value="Genomic_DNA"/>
</dbReference>
<feature type="region of interest" description="Disordered" evidence="1">
    <location>
        <begin position="208"/>
        <end position="245"/>
    </location>
</feature>
<evidence type="ECO:0000313" key="3">
    <source>
        <dbReference type="EMBL" id="WOG91795.1"/>
    </source>
</evidence>
<feature type="transmembrane region" description="Helical" evidence="2">
    <location>
        <begin position="362"/>
        <end position="385"/>
    </location>
</feature>
<evidence type="ECO:0000256" key="2">
    <source>
        <dbReference type="SAM" id="Phobius"/>
    </source>
</evidence>
<feature type="compositionally biased region" description="Gly residues" evidence="1">
    <location>
        <begin position="213"/>
        <end position="228"/>
    </location>
</feature>
<protein>
    <submittedName>
        <fullName evidence="3">Uncharacterized protein</fullName>
    </submittedName>
</protein>
<feature type="compositionally biased region" description="Acidic residues" evidence="1">
    <location>
        <begin position="143"/>
        <end position="158"/>
    </location>
</feature>
<feature type="transmembrane region" description="Helical" evidence="2">
    <location>
        <begin position="327"/>
        <end position="350"/>
    </location>
</feature>
<keyword evidence="4" id="KW-1185">Reference proteome</keyword>
<name>A0A166AC73_DAUCS</name>
<evidence type="ECO:0000256" key="1">
    <source>
        <dbReference type="SAM" id="MobiDB-lite"/>
    </source>
</evidence>
<reference evidence="3" key="1">
    <citation type="journal article" date="2016" name="Nat. Genet.">
        <title>A high-quality carrot genome assembly provides new insights into carotenoid accumulation and asterid genome evolution.</title>
        <authorList>
            <person name="Iorizzo M."/>
            <person name="Ellison S."/>
            <person name="Senalik D."/>
            <person name="Zeng P."/>
            <person name="Satapoomin P."/>
            <person name="Huang J."/>
            <person name="Bowman M."/>
            <person name="Iovene M."/>
            <person name="Sanseverino W."/>
            <person name="Cavagnaro P."/>
            <person name="Yildiz M."/>
            <person name="Macko-Podgorni A."/>
            <person name="Moranska E."/>
            <person name="Grzebelus E."/>
            <person name="Grzebelus D."/>
            <person name="Ashrafi H."/>
            <person name="Zheng Z."/>
            <person name="Cheng S."/>
            <person name="Spooner D."/>
            <person name="Van Deynze A."/>
            <person name="Simon P."/>
        </authorList>
    </citation>
    <scope>NUCLEOTIDE SEQUENCE</scope>
    <source>
        <tissue evidence="3">Leaf</tissue>
    </source>
</reference>
<dbReference type="Proteomes" id="UP000077755">
    <property type="component" value="Chromosome 3"/>
</dbReference>
<keyword evidence="2" id="KW-1133">Transmembrane helix</keyword>
<dbReference type="Gramene" id="KZN01030">
    <property type="protein sequence ID" value="KZN01030"/>
    <property type="gene ID" value="DCAR_009784"/>
</dbReference>
<proteinExistence type="predicted"/>
<keyword evidence="2" id="KW-0472">Membrane</keyword>
<dbReference type="AlphaFoldDB" id="A0A166AC73"/>
<feature type="region of interest" description="Disordered" evidence="1">
    <location>
        <begin position="142"/>
        <end position="188"/>
    </location>
</feature>
<sequence length="433" mass="48324">MEKDALSGEHDEGYGPYVPAPALPAFQLMVNLPPIFLPALPPVAPPRDEGYGPLAMVPYNPYAPYVAYLQQLGKDLDDEEMPPVQEMPPRQGIPPSHMRFSKPSVHMSCWVLLSRFRMLVRSCRVRITVRVVFVLNSPRLYLDDEEMPPPQDLDDEEMPPVQEMPPRQDLDDEEMPPVQDISDGESGSHLSITVRNVEEEMPEFEVNLDISDGGSGSHGGSGGSGSHGSGSHASTQNDSDSEEENIECEMVTWTEFAKFGPIFFSALFALISLKYPGETMNARMIRGYVLTFLTVLYGMAYALKLALDYKSVNVRLFQYVPRYRNRAVFYPESISHLLGMLMLVWTIYVSIYTMTSPGADDWICYTLAMLSIGFTMVCGASQILMSDTRTAILVPVQGGRRRRAAVATPCPDIPRIGRYIVHDVSDTHTIQID</sequence>
<keyword evidence="2" id="KW-0812">Transmembrane</keyword>
<evidence type="ECO:0000313" key="4">
    <source>
        <dbReference type="Proteomes" id="UP000077755"/>
    </source>
</evidence>
<gene>
    <name evidence="3" type="ORF">DCAR_0311047</name>
</gene>
<accession>A0A166AC73</accession>
<reference evidence="3" key="2">
    <citation type="submission" date="2022-03" db="EMBL/GenBank/DDBJ databases">
        <title>Draft title - Genomic analysis of global carrot germplasm unveils the trajectory of domestication and the origin of high carotenoid orange carrot.</title>
        <authorList>
            <person name="Iorizzo M."/>
            <person name="Ellison S."/>
            <person name="Senalik D."/>
            <person name="Macko-Podgorni A."/>
            <person name="Grzebelus D."/>
            <person name="Bostan H."/>
            <person name="Rolling W."/>
            <person name="Curaba J."/>
            <person name="Simon P."/>
        </authorList>
    </citation>
    <scope>NUCLEOTIDE SEQUENCE</scope>
    <source>
        <tissue evidence="3">Leaf</tissue>
    </source>
</reference>